<dbReference type="InterPro" id="IPR002241">
    <property type="entry name" value="Glyco_hydro_27"/>
</dbReference>
<evidence type="ECO:0000313" key="3">
    <source>
        <dbReference type="EMBL" id="KAG8047766.1"/>
    </source>
</evidence>
<comment type="caution">
    <text evidence="3">The sequence shown here is derived from an EMBL/GenBank/DDBJ whole genome shotgun (WGS) entry which is preliminary data.</text>
</comment>
<dbReference type="PANTHER" id="PTHR11452:SF90">
    <property type="entry name" value="ALPHA-GALACTOSIDASE"/>
    <property type="match status" value="1"/>
</dbReference>
<gene>
    <name evidence="3" type="ORF">GUJ93_ZPchr0008g11978</name>
</gene>
<dbReference type="EMBL" id="JAAALK010000290">
    <property type="protein sequence ID" value="KAG8047766.1"/>
    <property type="molecule type" value="Genomic_DNA"/>
</dbReference>
<evidence type="ECO:0000256" key="1">
    <source>
        <dbReference type="ARBA" id="ARBA00022801"/>
    </source>
</evidence>
<reference evidence="3" key="2">
    <citation type="submission" date="2021-02" db="EMBL/GenBank/DDBJ databases">
        <authorList>
            <person name="Kimball J.A."/>
            <person name="Haas M.W."/>
            <person name="Macchietto M."/>
            <person name="Kono T."/>
            <person name="Duquette J."/>
            <person name="Shao M."/>
        </authorList>
    </citation>
    <scope>NUCLEOTIDE SEQUENCE</scope>
    <source>
        <tissue evidence="3">Fresh leaf tissue</tissue>
    </source>
</reference>
<dbReference type="GO" id="GO:0005975">
    <property type="term" value="P:carbohydrate metabolic process"/>
    <property type="evidence" value="ECO:0007669"/>
    <property type="project" value="InterPro"/>
</dbReference>
<name>A0A8J5RZF2_ZIZPA</name>
<dbReference type="PANTHER" id="PTHR11452">
    <property type="entry name" value="ALPHA-GALACTOSIDASE/ALPHA-N-ACETYLGALACTOSAMINIDASE"/>
    <property type="match status" value="1"/>
</dbReference>
<sequence length="81" mass="9307">MQRLMYQGAHTGVHYLKYDNRNDTGRTILERPMGRVFFSLCEWGKEIPATWAGSMGNSWKTTDNIIDNWGSMISHAAQNDQ</sequence>
<evidence type="ECO:0000256" key="2">
    <source>
        <dbReference type="ARBA" id="ARBA00023295"/>
    </source>
</evidence>
<keyword evidence="2" id="KW-0326">Glycosidase</keyword>
<dbReference type="GO" id="GO:0009505">
    <property type="term" value="C:plant-type cell wall"/>
    <property type="evidence" value="ECO:0007669"/>
    <property type="project" value="TreeGrafter"/>
</dbReference>
<evidence type="ECO:0000313" key="4">
    <source>
        <dbReference type="Proteomes" id="UP000729402"/>
    </source>
</evidence>
<keyword evidence="1" id="KW-0378">Hydrolase</keyword>
<dbReference type="GO" id="GO:0004553">
    <property type="term" value="F:hydrolase activity, hydrolyzing O-glycosyl compounds"/>
    <property type="evidence" value="ECO:0007669"/>
    <property type="project" value="InterPro"/>
</dbReference>
<accession>A0A8J5RZF2</accession>
<protein>
    <submittedName>
        <fullName evidence="3">Uncharacterized protein</fullName>
    </submittedName>
</protein>
<dbReference type="AlphaFoldDB" id="A0A8J5RZF2"/>
<dbReference type="Proteomes" id="UP000729402">
    <property type="component" value="Unassembled WGS sequence"/>
</dbReference>
<keyword evidence="4" id="KW-1185">Reference proteome</keyword>
<organism evidence="3 4">
    <name type="scientific">Zizania palustris</name>
    <name type="common">Northern wild rice</name>
    <dbReference type="NCBI Taxonomy" id="103762"/>
    <lineage>
        <taxon>Eukaryota</taxon>
        <taxon>Viridiplantae</taxon>
        <taxon>Streptophyta</taxon>
        <taxon>Embryophyta</taxon>
        <taxon>Tracheophyta</taxon>
        <taxon>Spermatophyta</taxon>
        <taxon>Magnoliopsida</taxon>
        <taxon>Liliopsida</taxon>
        <taxon>Poales</taxon>
        <taxon>Poaceae</taxon>
        <taxon>BOP clade</taxon>
        <taxon>Oryzoideae</taxon>
        <taxon>Oryzeae</taxon>
        <taxon>Zizaniinae</taxon>
        <taxon>Zizania</taxon>
    </lineage>
</organism>
<reference evidence="3" key="1">
    <citation type="journal article" date="2021" name="bioRxiv">
        <title>Whole Genome Assembly and Annotation of Northern Wild Rice, Zizania palustris L., Supports a Whole Genome Duplication in the Zizania Genus.</title>
        <authorList>
            <person name="Haas M."/>
            <person name="Kono T."/>
            <person name="Macchietto M."/>
            <person name="Millas R."/>
            <person name="McGilp L."/>
            <person name="Shao M."/>
            <person name="Duquette J."/>
            <person name="Hirsch C.N."/>
            <person name="Kimball J."/>
        </authorList>
    </citation>
    <scope>NUCLEOTIDE SEQUENCE</scope>
    <source>
        <tissue evidence="3">Fresh leaf tissue</tissue>
    </source>
</reference>
<dbReference type="OrthoDB" id="5795902at2759"/>
<proteinExistence type="predicted"/>